<dbReference type="PANTHER" id="PTHR30349">
    <property type="entry name" value="PHAGE INTEGRASE-RELATED"/>
    <property type="match status" value="1"/>
</dbReference>
<dbReference type="EMBL" id="VIKR01000001">
    <property type="protein sequence ID" value="TQV76638.1"/>
    <property type="molecule type" value="Genomic_DNA"/>
</dbReference>
<sequence length="415" mass="48401">MSKLKIPAGVFIHRDKIYVEFRFKGRRYREKPDNLHKITQANINHAERKRNSILVEIKENRFDFMAHFPNSKNASLVDSSLDSKRTVAQGVKNWLAIKEVKTAPSTYSNYVSKSKHVINEFGNERISNISKSRLERFQIELINKRLAPKTVNDIFTIIRGVWGDAFIDEVIRVNPLERIKNIELAENTEADPFEVSELLRLEKLSKKYPYEINMILFSCWTGLSLSEAFGLAWEDIDLGAGKVKVNRARVCPEFKVPKERSRERTIDLVDNAKPWLEAQRTISFMLKPKNILVRQRDNLTKKSEDVSFVFVNPQTNSHWTKPTWQKRFTFVMKAAKLRHRGPNQCRHTFASQLLSAFIPQEWIAHQMGHKDTAMLKKHYGKWIKDDSPNMAAFVSEQLKQAQENEQCLKFLKQNQ</sequence>
<dbReference type="PANTHER" id="PTHR30349:SF36">
    <property type="entry name" value="PROPHAGE INTEGRASE INTR-RELATED"/>
    <property type="match status" value="1"/>
</dbReference>
<keyword evidence="6" id="KW-1185">Reference proteome</keyword>
<keyword evidence="3" id="KW-0233">DNA recombination</keyword>
<dbReference type="InterPro" id="IPR011010">
    <property type="entry name" value="DNA_brk_join_enz"/>
</dbReference>
<dbReference type="Proteomes" id="UP000317839">
    <property type="component" value="Unassembled WGS sequence"/>
</dbReference>
<dbReference type="Pfam" id="PF14659">
    <property type="entry name" value="Phage_int_SAM_3"/>
    <property type="match status" value="1"/>
</dbReference>
<name>A0A545THF9_9GAMM</name>
<organism evidence="5 6">
    <name type="scientific">Aliikangiella marina</name>
    <dbReference type="NCBI Taxonomy" id="1712262"/>
    <lineage>
        <taxon>Bacteria</taxon>
        <taxon>Pseudomonadati</taxon>
        <taxon>Pseudomonadota</taxon>
        <taxon>Gammaproteobacteria</taxon>
        <taxon>Oceanospirillales</taxon>
        <taxon>Pleioneaceae</taxon>
        <taxon>Aliikangiella</taxon>
    </lineage>
</organism>
<dbReference type="PROSITE" id="PS51898">
    <property type="entry name" value="TYR_RECOMBINASE"/>
    <property type="match status" value="1"/>
</dbReference>
<dbReference type="InterPro" id="IPR010998">
    <property type="entry name" value="Integrase_recombinase_N"/>
</dbReference>
<dbReference type="RefSeq" id="WP_142887998.1">
    <property type="nucleotide sequence ID" value="NZ_VIKR01000001.1"/>
</dbReference>
<keyword evidence="1" id="KW-0229">DNA integration</keyword>
<evidence type="ECO:0000256" key="3">
    <source>
        <dbReference type="ARBA" id="ARBA00023172"/>
    </source>
</evidence>
<dbReference type="OrthoDB" id="5391994at2"/>
<comment type="caution">
    <text evidence="5">The sequence shown here is derived from an EMBL/GenBank/DDBJ whole genome shotgun (WGS) entry which is preliminary data.</text>
</comment>
<gene>
    <name evidence="5" type="ORF">FLL45_01380</name>
</gene>
<keyword evidence="2" id="KW-0238">DNA-binding</keyword>
<reference evidence="5 6" key="1">
    <citation type="submission" date="2019-06" db="EMBL/GenBank/DDBJ databases">
        <title>Draft genome of Aliikangiella marina GYP-15.</title>
        <authorList>
            <person name="Wang G."/>
        </authorList>
    </citation>
    <scope>NUCLEOTIDE SEQUENCE [LARGE SCALE GENOMIC DNA]</scope>
    <source>
        <strain evidence="5 6">GYP-15</strain>
    </source>
</reference>
<evidence type="ECO:0000313" key="6">
    <source>
        <dbReference type="Proteomes" id="UP000317839"/>
    </source>
</evidence>
<dbReference type="GO" id="GO:0003677">
    <property type="term" value="F:DNA binding"/>
    <property type="evidence" value="ECO:0007669"/>
    <property type="project" value="UniProtKB-KW"/>
</dbReference>
<dbReference type="Pfam" id="PF12167">
    <property type="entry name" value="Arm-DNA-bind_2"/>
    <property type="match status" value="1"/>
</dbReference>
<dbReference type="CDD" id="cd01189">
    <property type="entry name" value="INT_ICEBs1_C_like"/>
    <property type="match status" value="1"/>
</dbReference>
<feature type="domain" description="Tyr recombinase" evidence="4">
    <location>
        <begin position="188"/>
        <end position="392"/>
    </location>
</feature>
<dbReference type="InterPro" id="IPR002104">
    <property type="entry name" value="Integrase_catalytic"/>
</dbReference>
<dbReference type="InterPro" id="IPR050090">
    <property type="entry name" value="Tyrosine_recombinase_XerCD"/>
</dbReference>
<dbReference type="InterPro" id="IPR004107">
    <property type="entry name" value="Integrase_SAM-like_N"/>
</dbReference>
<evidence type="ECO:0000259" key="4">
    <source>
        <dbReference type="PROSITE" id="PS51898"/>
    </source>
</evidence>
<evidence type="ECO:0000256" key="1">
    <source>
        <dbReference type="ARBA" id="ARBA00022908"/>
    </source>
</evidence>
<dbReference type="GO" id="GO:0015074">
    <property type="term" value="P:DNA integration"/>
    <property type="evidence" value="ECO:0007669"/>
    <property type="project" value="UniProtKB-KW"/>
</dbReference>
<dbReference type="SUPFAM" id="SSF56349">
    <property type="entry name" value="DNA breaking-rejoining enzymes"/>
    <property type="match status" value="1"/>
</dbReference>
<dbReference type="Gene3D" id="1.10.150.130">
    <property type="match status" value="1"/>
</dbReference>
<dbReference type="Pfam" id="PF00589">
    <property type="entry name" value="Phage_integrase"/>
    <property type="match status" value="1"/>
</dbReference>
<dbReference type="GO" id="GO:0006310">
    <property type="term" value="P:DNA recombination"/>
    <property type="evidence" value="ECO:0007669"/>
    <property type="project" value="UniProtKB-KW"/>
</dbReference>
<accession>A0A545THF9</accession>
<evidence type="ECO:0000313" key="5">
    <source>
        <dbReference type="EMBL" id="TQV76638.1"/>
    </source>
</evidence>
<protein>
    <submittedName>
        <fullName evidence="5">Tyrosine-type recombinase/integrase</fullName>
    </submittedName>
</protein>
<dbReference type="Gene3D" id="1.10.443.10">
    <property type="entry name" value="Intergrase catalytic core"/>
    <property type="match status" value="1"/>
</dbReference>
<evidence type="ECO:0000256" key="2">
    <source>
        <dbReference type="ARBA" id="ARBA00023125"/>
    </source>
</evidence>
<proteinExistence type="predicted"/>
<dbReference type="AlphaFoldDB" id="A0A545THF9"/>
<dbReference type="InterPro" id="IPR022000">
    <property type="entry name" value="Min27-like_integrase_DNA_bind"/>
</dbReference>
<dbReference type="InterPro" id="IPR013762">
    <property type="entry name" value="Integrase-like_cat_sf"/>
</dbReference>